<dbReference type="AlphaFoldDB" id="I1X548"/>
<dbReference type="Gene3D" id="3.30.565.10">
    <property type="entry name" value="Histidine kinase-like ATPase, C-terminal domain"/>
    <property type="match status" value="1"/>
</dbReference>
<evidence type="ECO:0000256" key="12">
    <source>
        <dbReference type="SAM" id="Coils"/>
    </source>
</evidence>
<feature type="domain" description="Histidine kinase" evidence="14">
    <location>
        <begin position="365"/>
        <end position="578"/>
    </location>
</feature>
<feature type="modified residue" description="4-aspartylphosphate" evidence="11">
    <location>
        <position position="651"/>
    </location>
</feature>
<protein>
    <recommendedName>
        <fullName evidence="3">histidine kinase</fullName>
        <ecNumber evidence="3">2.7.13.3</ecNumber>
    </recommendedName>
</protein>
<evidence type="ECO:0000256" key="2">
    <source>
        <dbReference type="ARBA" id="ARBA00004651"/>
    </source>
</evidence>
<dbReference type="PROSITE" id="PS50110">
    <property type="entry name" value="RESPONSE_REGULATORY"/>
    <property type="match status" value="1"/>
</dbReference>
<dbReference type="GO" id="GO:0005886">
    <property type="term" value="C:plasma membrane"/>
    <property type="evidence" value="ECO:0007669"/>
    <property type="project" value="UniProtKB-SubCell"/>
</dbReference>
<keyword evidence="5 11" id="KW-0597">Phosphoprotein</keyword>
<proteinExistence type="predicted"/>
<feature type="coiled-coil region" evidence="12">
    <location>
        <begin position="289"/>
        <end position="358"/>
    </location>
</feature>
<dbReference type="Pfam" id="PF02518">
    <property type="entry name" value="HATPase_c"/>
    <property type="match status" value="1"/>
</dbReference>
<evidence type="ECO:0000256" key="10">
    <source>
        <dbReference type="ARBA" id="ARBA00023136"/>
    </source>
</evidence>
<dbReference type="InterPro" id="IPR011006">
    <property type="entry name" value="CheY-like_superfamily"/>
</dbReference>
<dbReference type="CDD" id="cd00156">
    <property type="entry name" value="REC"/>
    <property type="match status" value="1"/>
</dbReference>
<dbReference type="InterPro" id="IPR036097">
    <property type="entry name" value="HisK_dim/P_sf"/>
</dbReference>
<dbReference type="Gene3D" id="3.40.50.2300">
    <property type="match status" value="1"/>
</dbReference>
<comment type="catalytic activity">
    <reaction evidence="1">
        <text>ATP + protein L-histidine = ADP + protein N-phospho-L-histidine.</text>
        <dbReference type="EC" id="2.7.13.3"/>
    </reaction>
</comment>
<evidence type="ECO:0000259" key="15">
    <source>
        <dbReference type="PROSITE" id="PS50110"/>
    </source>
</evidence>
<dbReference type="GO" id="GO:0009927">
    <property type="term" value="F:histidine phosphotransfer kinase activity"/>
    <property type="evidence" value="ECO:0007669"/>
    <property type="project" value="TreeGrafter"/>
</dbReference>
<dbReference type="PROSITE" id="PS50109">
    <property type="entry name" value="HIS_KIN"/>
    <property type="match status" value="1"/>
</dbReference>
<dbReference type="InterPro" id="IPR036890">
    <property type="entry name" value="HATPase_C_sf"/>
</dbReference>
<name>I1X548_9BACT</name>
<evidence type="ECO:0000256" key="6">
    <source>
        <dbReference type="ARBA" id="ARBA00022679"/>
    </source>
</evidence>
<evidence type="ECO:0000256" key="5">
    <source>
        <dbReference type="ARBA" id="ARBA00022553"/>
    </source>
</evidence>
<dbReference type="Pfam" id="PF05231">
    <property type="entry name" value="MASE1"/>
    <property type="match status" value="1"/>
</dbReference>
<dbReference type="PANTHER" id="PTHR43047">
    <property type="entry name" value="TWO-COMPONENT HISTIDINE PROTEIN KINASE"/>
    <property type="match status" value="1"/>
</dbReference>
<dbReference type="Pfam" id="PF00072">
    <property type="entry name" value="Response_reg"/>
    <property type="match status" value="1"/>
</dbReference>
<keyword evidence="12" id="KW-0175">Coiled coil</keyword>
<feature type="domain" description="Response regulatory" evidence="15">
    <location>
        <begin position="601"/>
        <end position="716"/>
    </location>
</feature>
<dbReference type="SUPFAM" id="SSF47384">
    <property type="entry name" value="Homodimeric domain of signal transducing histidine kinase"/>
    <property type="match status" value="1"/>
</dbReference>
<dbReference type="SMART" id="SM00388">
    <property type="entry name" value="HisKA"/>
    <property type="match status" value="1"/>
</dbReference>
<dbReference type="Gene3D" id="1.10.287.130">
    <property type="match status" value="1"/>
</dbReference>
<keyword evidence="8" id="KW-0418">Kinase</keyword>
<dbReference type="Pfam" id="PF00512">
    <property type="entry name" value="HisKA"/>
    <property type="match status" value="1"/>
</dbReference>
<sequence length="720" mass="79230">MIRPTDLISYLARLAFFTLAYVGTAFISLQIQGTHDGITPIWPPSGIALFALHRYGLRMWPLVAISIGYLGWQVGLPPVTVIIAAIGNIGEAVLGCLLIRRFDIHFGQRFQDVVKFLFLPVLLAPVFSATVGTFGMIIGGAGSWEQLPLMWLMWWVGNAVGILLFTPLLMGWWQQPKKWSSDSRLLEWLVVIAATLLIGWFTFQGPEANELHDHGNLQVLVMPFLLWAAIRLGLRGVTLVSLIMCGWMLWGAANTNGPFHIDNKVAMGLYESSFILVVTLTGLIVQSLFRELSLNMHRLSNAHEELEDRVRQRTADLEQTNLRLQQEIEAKELTEQALHESERGLKQAKQNAEQANGSKTRFLAAASHDLRQPLQAIIAHTGLLSARNSNPELVESIGQMDKASSAMRQLLEKLLGVSEIDAGRLITNLSVFPIDDLLVDLQGQFQQTADEKGLRLTRVPCSALLYSDPALIRVILQNLISNAIKYTEHGRILIGCRRRGDVLRICVCDTGIGIAQEGQQAIFEEFIQLDNPARDRRLGSGFGLATVERVADLLSHPLHVQSVTGKGSCFAIDVPLSKTQQQVNTGEPDSNPATDSSPAASLLLIDDDEIVLHATNLMLEAQGYRVTAALDSAAAFAALATMAHPDVIISDYRLPGSFSGINLITELRTRADRLIPAIILTGDITLREDENLPETCMLVQKPVSPAELKRVISRLLEGSG</sequence>
<dbReference type="GO" id="GO:0000155">
    <property type="term" value="F:phosphorelay sensor kinase activity"/>
    <property type="evidence" value="ECO:0007669"/>
    <property type="project" value="InterPro"/>
</dbReference>
<feature type="transmembrane region" description="Helical" evidence="13">
    <location>
        <begin position="81"/>
        <end position="102"/>
    </location>
</feature>
<evidence type="ECO:0000256" key="9">
    <source>
        <dbReference type="ARBA" id="ARBA00022989"/>
    </source>
</evidence>
<organism evidence="16">
    <name type="scientific">uncultured bacterium ws643C1</name>
    <dbReference type="NCBI Taxonomy" id="1131833"/>
    <lineage>
        <taxon>Bacteria</taxon>
        <taxon>environmental samples</taxon>
    </lineage>
</organism>
<dbReference type="InterPro" id="IPR003594">
    <property type="entry name" value="HATPase_dom"/>
</dbReference>
<keyword evidence="10 13" id="KW-0472">Membrane</keyword>
<dbReference type="SMART" id="SM00448">
    <property type="entry name" value="REC"/>
    <property type="match status" value="1"/>
</dbReference>
<comment type="subcellular location">
    <subcellularLocation>
        <location evidence="2">Cell membrane</location>
        <topology evidence="2">Multi-pass membrane protein</topology>
    </subcellularLocation>
</comment>
<feature type="transmembrane region" description="Helical" evidence="13">
    <location>
        <begin position="224"/>
        <end position="249"/>
    </location>
</feature>
<dbReference type="InterPro" id="IPR001789">
    <property type="entry name" value="Sig_transdc_resp-reg_receiver"/>
</dbReference>
<evidence type="ECO:0000256" key="7">
    <source>
        <dbReference type="ARBA" id="ARBA00022692"/>
    </source>
</evidence>
<evidence type="ECO:0000259" key="14">
    <source>
        <dbReference type="PROSITE" id="PS50109"/>
    </source>
</evidence>
<evidence type="ECO:0000256" key="8">
    <source>
        <dbReference type="ARBA" id="ARBA00022777"/>
    </source>
</evidence>
<keyword evidence="9 13" id="KW-1133">Transmembrane helix</keyword>
<evidence type="ECO:0000256" key="4">
    <source>
        <dbReference type="ARBA" id="ARBA00022475"/>
    </source>
</evidence>
<reference evidence="16" key="1">
    <citation type="journal article" date="2012" name="ISME J.">
        <title>Roseobacter clade bacteria are abundant in coastal sediments and encode a novel combination of sulfur oxidation genes.</title>
        <authorList>
            <person name="Lenk S."/>
            <person name="Moraru C."/>
            <person name="Hahnke S."/>
            <person name="Arnds J."/>
            <person name="Richter M."/>
            <person name="Kube M."/>
            <person name="Reinhardt R."/>
            <person name="Brinkhoff T."/>
            <person name="Harder J."/>
            <person name="Amann R."/>
            <person name="Mussmann M."/>
        </authorList>
    </citation>
    <scope>NUCLEOTIDE SEQUENCE</scope>
</reference>
<dbReference type="FunFam" id="3.30.565.10:FF:000049">
    <property type="entry name" value="Two-component sensor histidine kinase"/>
    <property type="match status" value="1"/>
</dbReference>
<keyword evidence="6" id="KW-0808">Transferase</keyword>
<feature type="transmembrane region" description="Helical" evidence="13">
    <location>
        <begin position="185"/>
        <end position="204"/>
    </location>
</feature>
<evidence type="ECO:0000256" key="1">
    <source>
        <dbReference type="ARBA" id="ARBA00000085"/>
    </source>
</evidence>
<dbReference type="InterPro" id="IPR004358">
    <property type="entry name" value="Sig_transdc_His_kin-like_C"/>
</dbReference>
<keyword evidence="7 13" id="KW-0812">Transmembrane</keyword>
<feature type="transmembrane region" description="Helical" evidence="13">
    <location>
        <begin position="114"/>
        <end position="139"/>
    </location>
</feature>
<evidence type="ECO:0000256" key="13">
    <source>
        <dbReference type="SAM" id="Phobius"/>
    </source>
</evidence>
<dbReference type="CDD" id="cd00082">
    <property type="entry name" value="HisKA"/>
    <property type="match status" value="1"/>
</dbReference>
<accession>I1X548</accession>
<evidence type="ECO:0000256" key="11">
    <source>
        <dbReference type="PROSITE-ProRule" id="PRU00169"/>
    </source>
</evidence>
<evidence type="ECO:0000256" key="3">
    <source>
        <dbReference type="ARBA" id="ARBA00012438"/>
    </source>
</evidence>
<dbReference type="PRINTS" id="PR00344">
    <property type="entry name" value="BCTRLSENSOR"/>
</dbReference>
<keyword evidence="4" id="KW-1003">Cell membrane</keyword>
<dbReference type="EC" id="2.7.13.3" evidence="3"/>
<dbReference type="PANTHER" id="PTHR43047:SF9">
    <property type="entry name" value="HISTIDINE KINASE"/>
    <property type="match status" value="1"/>
</dbReference>
<feature type="transmembrane region" description="Helical" evidence="13">
    <location>
        <begin position="151"/>
        <end position="173"/>
    </location>
</feature>
<dbReference type="SUPFAM" id="SSF52172">
    <property type="entry name" value="CheY-like"/>
    <property type="match status" value="1"/>
</dbReference>
<dbReference type="SUPFAM" id="SSF55874">
    <property type="entry name" value="ATPase domain of HSP90 chaperone/DNA topoisomerase II/histidine kinase"/>
    <property type="match status" value="1"/>
</dbReference>
<dbReference type="InterPro" id="IPR003661">
    <property type="entry name" value="HisK_dim/P_dom"/>
</dbReference>
<evidence type="ECO:0000313" key="16">
    <source>
        <dbReference type="EMBL" id="AFI78623.1"/>
    </source>
</evidence>
<dbReference type="InterPro" id="IPR005467">
    <property type="entry name" value="His_kinase_dom"/>
</dbReference>
<feature type="transmembrane region" description="Helical" evidence="13">
    <location>
        <begin position="269"/>
        <end position="289"/>
    </location>
</feature>
<dbReference type="SMART" id="SM00387">
    <property type="entry name" value="HATPase_c"/>
    <property type="match status" value="1"/>
</dbReference>
<dbReference type="EMBL" id="JQ256786">
    <property type="protein sequence ID" value="AFI78623.1"/>
    <property type="molecule type" value="Genomic_DNA"/>
</dbReference>
<feature type="transmembrane region" description="Helical" evidence="13">
    <location>
        <begin position="7"/>
        <end position="31"/>
    </location>
</feature>
<dbReference type="InterPro" id="IPR007895">
    <property type="entry name" value="MASE1"/>
</dbReference>
<gene>
    <name evidence="16" type="ORF">ws643C1_0033</name>
</gene>